<evidence type="ECO:0000256" key="7">
    <source>
        <dbReference type="HAMAP-Rule" id="MF_01984"/>
    </source>
</evidence>
<evidence type="ECO:0000256" key="6">
    <source>
        <dbReference type="ARBA" id="ARBA00060793"/>
    </source>
</evidence>
<accession>A0AB38YID5</accession>
<reference evidence="9" key="1">
    <citation type="submission" date="2022-07" db="EMBL/GenBank/DDBJ databases">
        <title>Complete genome sequence of Salinispirillum sp. LH10-3-1 capable of multiple carbohydrate inversion isolated from a soda lake.</title>
        <authorList>
            <person name="Liu J."/>
            <person name="Zhai Y."/>
            <person name="Zhang H."/>
            <person name="Yang H."/>
            <person name="Qu J."/>
            <person name="Li J."/>
        </authorList>
    </citation>
    <scope>NUCLEOTIDE SEQUENCE</scope>
    <source>
        <strain evidence="9">LH 10-3-1</strain>
    </source>
</reference>
<feature type="binding site" evidence="7">
    <location>
        <begin position="15"/>
        <end position="17"/>
    </location>
    <ligand>
        <name>FMN</name>
        <dbReference type="ChEBI" id="CHEBI:58210"/>
    </ligand>
</feature>
<dbReference type="PANTHER" id="PTHR43374:SF1">
    <property type="entry name" value="FLAVIN PRENYLTRANSFERASE PAD1, MITOCHONDRIAL"/>
    <property type="match status" value="1"/>
</dbReference>
<keyword evidence="4 7" id="KW-0808">Transferase</keyword>
<comment type="similarity">
    <text evidence="6 7">Belongs to the UbiX/PAD1 family.</text>
</comment>
<feature type="binding site" evidence="7">
    <location>
        <position position="141"/>
    </location>
    <ligand>
        <name>FMN</name>
        <dbReference type="ChEBI" id="CHEBI:58210"/>
    </ligand>
</feature>
<dbReference type="HAMAP" id="MF_01984">
    <property type="entry name" value="ubiX_pad"/>
    <property type="match status" value="1"/>
</dbReference>
<evidence type="ECO:0000256" key="1">
    <source>
        <dbReference type="ARBA" id="ARBA00022602"/>
    </source>
</evidence>
<gene>
    <name evidence="7" type="primary">ubiX</name>
    <name evidence="9" type="ORF">NFC81_04480</name>
</gene>
<evidence type="ECO:0000256" key="5">
    <source>
        <dbReference type="ARBA" id="ARBA00050612"/>
    </source>
</evidence>
<feature type="binding site" evidence="7">
    <location>
        <position position="171"/>
    </location>
    <ligand>
        <name>dimethylallyl phosphate</name>
        <dbReference type="ChEBI" id="CHEBI:88052"/>
    </ligand>
</feature>
<dbReference type="InterPro" id="IPR036551">
    <property type="entry name" value="Flavin_trans-like"/>
</dbReference>
<dbReference type="AlphaFoldDB" id="A0AB38YID5"/>
<comment type="function">
    <text evidence="7">Flavin prenyltransferase that catalyzes the synthesis of the prenylated FMN cofactor (prenyl-FMN) for 4-hydroxy-3-polyprenylbenzoic acid decarboxylase UbiD. The prenyltransferase is metal-independent and links a dimethylallyl moiety from dimethylallyl monophosphate (DMAP) to the flavin N5 and C6 atoms of FMN.</text>
</comment>
<dbReference type="InterPro" id="IPR004507">
    <property type="entry name" value="UbiX-like"/>
</dbReference>
<feature type="domain" description="Flavoprotein" evidence="8">
    <location>
        <begin position="9"/>
        <end position="191"/>
    </location>
</feature>
<sequence length="209" mass="22506">MSTSPAAPIAIGITGASGAQYGLRLTEVLLRAGQPVYLMISKAALMVMALETDVAMPAKPAAIHEFLQERWQFDPELLQVFGREDWTAPVASGSALWRGLVVCPCSTGTLSAIATGASNNLIERCADVALKERRQLILVLRESPYSRVHIQNMLTVTDAGAVVLPASPGFYHKPQSVDDMIDFIVARVLNSLGLPQTLLPQWGEHLSDG</sequence>
<dbReference type="GO" id="GO:0106141">
    <property type="term" value="F:flavin prenyltransferase activity"/>
    <property type="evidence" value="ECO:0007669"/>
    <property type="project" value="UniProtKB-EC"/>
</dbReference>
<comment type="caution">
    <text evidence="7">Lacks conserved residue(s) required for the propagation of feature annotation.</text>
</comment>
<feature type="binding site" evidence="7">
    <location>
        <begin position="106"/>
        <end position="109"/>
    </location>
    <ligand>
        <name>FMN</name>
        <dbReference type="ChEBI" id="CHEBI:58210"/>
    </ligand>
</feature>
<evidence type="ECO:0000256" key="4">
    <source>
        <dbReference type="ARBA" id="ARBA00022679"/>
    </source>
</evidence>
<keyword evidence="3 7" id="KW-0288">FMN</keyword>
<evidence type="ECO:0000313" key="9">
    <source>
        <dbReference type="EMBL" id="WLD59046.1"/>
    </source>
</evidence>
<dbReference type="SUPFAM" id="SSF52507">
    <property type="entry name" value="Homo-oligomeric flavin-containing Cys decarboxylases, HFCD"/>
    <property type="match status" value="1"/>
</dbReference>
<comment type="catalytic activity">
    <reaction evidence="5 7">
        <text>dimethylallyl phosphate + FMNH2 = prenylated FMNH2 + phosphate</text>
        <dbReference type="Rhea" id="RHEA:37743"/>
        <dbReference type="ChEBI" id="CHEBI:43474"/>
        <dbReference type="ChEBI" id="CHEBI:57618"/>
        <dbReference type="ChEBI" id="CHEBI:87467"/>
        <dbReference type="ChEBI" id="CHEBI:88052"/>
        <dbReference type="EC" id="2.5.1.129"/>
    </reaction>
</comment>
<evidence type="ECO:0000259" key="8">
    <source>
        <dbReference type="Pfam" id="PF02441"/>
    </source>
</evidence>
<keyword evidence="1 7" id="KW-0637">Prenyltransferase</keyword>
<protein>
    <recommendedName>
        <fullName evidence="7">Flavin prenyltransferase UbiX</fullName>
        <ecNumber evidence="7">2.5.1.129</ecNumber>
    </recommendedName>
</protein>
<dbReference type="FunFam" id="3.40.50.1950:FF:000001">
    <property type="entry name" value="Flavin prenyltransferase UbiX"/>
    <property type="match status" value="1"/>
</dbReference>
<keyword evidence="2 7" id="KW-0285">Flavoprotein</keyword>
<evidence type="ECO:0000256" key="3">
    <source>
        <dbReference type="ARBA" id="ARBA00022643"/>
    </source>
</evidence>
<evidence type="ECO:0000256" key="2">
    <source>
        <dbReference type="ARBA" id="ARBA00022630"/>
    </source>
</evidence>
<dbReference type="GO" id="GO:0016831">
    <property type="term" value="F:carboxy-lyase activity"/>
    <property type="evidence" value="ECO:0007669"/>
    <property type="project" value="TreeGrafter"/>
</dbReference>
<feature type="binding site" evidence="7">
    <location>
        <position position="187"/>
    </location>
    <ligand>
        <name>dimethylallyl phosphate</name>
        <dbReference type="ChEBI" id="CHEBI:88052"/>
    </ligand>
</feature>
<dbReference type="EC" id="2.5.1.129" evidence="7"/>
<dbReference type="NCBIfam" id="TIGR00421">
    <property type="entry name" value="ubiX_pad"/>
    <property type="match status" value="1"/>
</dbReference>
<dbReference type="Pfam" id="PF02441">
    <property type="entry name" value="Flavoprotein"/>
    <property type="match status" value="1"/>
</dbReference>
<dbReference type="EMBL" id="CP101717">
    <property type="protein sequence ID" value="WLD59046.1"/>
    <property type="molecule type" value="Genomic_DNA"/>
</dbReference>
<dbReference type="RefSeq" id="WP_304996337.1">
    <property type="nucleotide sequence ID" value="NZ_CP101717.1"/>
</dbReference>
<name>A0AB38YID5_9GAMM</name>
<organism evidence="9">
    <name type="scientific">Salinispirillum sp. LH 10-3-1</name>
    <dbReference type="NCBI Taxonomy" id="2952525"/>
    <lineage>
        <taxon>Bacteria</taxon>
        <taxon>Pseudomonadati</taxon>
        <taxon>Pseudomonadota</taxon>
        <taxon>Gammaproteobacteria</taxon>
        <taxon>Oceanospirillales</taxon>
        <taxon>Saccharospirillaceae</taxon>
        <taxon>Salinispirillum</taxon>
    </lineage>
</organism>
<proteinExistence type="inferred from homology"/>
<feature type="binding site" evidence="7">
    <location>
        <position position="41"/>
    </location>
    <ligand>
        <name>FMN</name>
        <dbReference type="ChEBI" id="CHEBI:58210"/>
    </ligand>
</feature>
<dbReference type="PANTHER" id="PTHR43374">
    <property type="entry name" value="FLAVIN PRENYLTRANSFERASE"/>
    <property type="match status" value="1"/>
</dbReference>
<dbReference type="InterPro" id="IPR003382">
    <property type="entry name" value="Flavoprotein"/>
</dbReference>
<dbReference type="Gene3D" id="3.40.50.1950">
    <property type="entry name" value="Flavin prenyltransferase-like"/>
    <property type="match status" value="1"/>
</dbReference>